<dbReference type="PRINTS" id="PR01590">
    <property type="entry name" value="HTHFIS"/>
</dbReference>
<keyword evidence="7" id="KW-1185">Reference proteome</keyword>
<dbReference type="InterPro" id="IPR002197">
    <property type="entry name" value="HTH_Fis"/>
</dbReference>
<dbReference type="Gene3D" id="3.40.50.10660">
    <property type="entry name" value="PrpR receptor domain-like"/>
    <property type="match status" value="1"/>
</dbReference>
<dbReference type="SUPFAM" id="SSF46689">
    <property type="entry name" value="Homeodomain-like"/>
    <property type="match status" value="1"/>
</dbReference>
<keyword evidence="2" id="KW-0067">ATP-binding</keyword>
<sequence>MKAMLIAPYSGLAKTAEKMSVPDGMELHIRVANLQEGADLARQAEQDGYDVIISRGGTAALVQEAVSIPVIHIDINGYDMLRIFTLIREIKGGVALVGFENITRGAATLCNILEMDVRVVTITSGDEVAGRLEQLKAQGYGAVIGDVITIQVAEEMGMRGILITSGKEALLDALEEAKRSDALFRKVKKQYHFLREIYQAIPFPIALLDVRNEPMEKNISFQQEITDETLLENAKIMELTDRVRRSGQSQRMACRHHENRYLVHGFLASASEKIVGLLIRQLPKQPGPSAIHLESDLAHVPIIGESSQANLLRDRLAAFAKTTESICIVGEKGTGKQTIAKEIHLQKFGSSAPLIVVEGSSVSAGEIADWQTRMLTLDKGSLLIKDADQLSEIVQVPLLEWMRTSKLQVIALSNRSLESLAAQDNFDPALYEKMTQLTLHLLPLRMRKEDIPAFVNYFLTEMHEEIGNETLGMKADAMTFLMQFDWRGNLPQLKKMIRELSMMTDGYYVELSQVKDLAANVSEMQKNEASPDVPFSGTLKEMERKMIAQVMQEVGNNQSKAAKRLGINRSTLWRKLHE</sequence>
<dbReference type="PROSITE" id="PS50045">
    <property type="entry name" value="SIGMA54_INTERACT_4"/>
    <property type="match status" value="1"/>
</dbReference>
<dbReference type="InterPro" id="IPR002078">
    <property type="entry name" value="Sigma_54_int"/>
</dbReference>
<dbReference type="Pfam" id="PF06506">
    <property type="entry name" value="PrpR_N"/>
    <property type="match status" value="1"/>
</dbReference>
<keyword evidence="1" id="KW-0547">Nucleotide-binding</keyword>
<dbReference type="Gene3D" id="1.10.10.60">
    <property type="entry name" value="Homeodomain-like"/>
    <property type="match status" value="1"/>
</dbReference>
<evidence type="ECO:0000256" key="1">
    <source>
        <dbReference type="ARBA" id="ARBA00022741"/>
    </source>
</evidence>
<evidence type="ECO:0000313" key="6">
    <source>
        <dbReference type="EMBL" id="MDY0404226.1"/>
    </source>
</evidence>
<dbReference type="SUPFAM" id="SSF52540">
    <property type="entry name" value="P-loop containing nucleoside triphosphate hydrolases"/>
    <property type="match status" value="1"/>
</dbReference>
<dbReference type="Pfam" id="PF14532">
    <property type="entry name" value="Sigma54_activ_2"/>
    <property type="match status" value="1"/>
</dbReference>
<dbReference type="Gene3D" id="3.40.50.2300">
    <property type="match status" value="1"/>
</dbReference>
<evidence type="ECO:0000256" key="2">
    <source>
        <dbReference type="ARBA" id="ARBA00022840"/>
    </source>
</evidence>
<accession>A0ABU5CD14</accession>
<feature type="domain" description="Sigma-54 factor interaction" evidence="5">
    <location>
        <begin position="302"/>
        <end position="502"/>
    </location>
</feature>
<dbReference type="Gene3D" id="3.40.50.300">
    <property type="entry name" value="P-loop containing nucleotide triphosphate hydrolases"/>
    <property type="match status" value="1"/>
</dbReference>
<evidence type="ECO:0000256" key="3">
    <source>
        <dbReference type="ARBA" id="ARBA00023015"/>
    </source>
</evidence>
<proteinExistence type="predicted"/>
<dbReference type="RefSeq" id="WP_306067736.1">
    <property type="nucleotide sequence ID" value="NZ_JAROCA020000001.1"/>
</dbReference>
<dbReference type="PANTHER" id="PTHR32071">
    <property type="entry name" value="TRANSCRIPTIONAL REGULATORY PROTEIN"/>
    <property type="match status" value="1"/>
</dbReference>
<dbReference type="InterPro" id="IPR027417">
    <property type="entry name" value="P-loop_NTPase"/>
</dbReference>
<evidence type="ECO:0000259" key="5">
    <source>
        <dbReference type="PROSITE" id="PS50045"/>
    </source>
</evidence>
<reference evidence="6 7" key="1">
    <citation type="submission" date="2023-10" db="EMBL/GenBank/DDBJ databases">
        <title>179-bfca-hs.</title>
        <authorList>
            <person name="Miliotis G."/>
            <person name="Sengupta P."/>
            <person name="Hameed A."/>
            <person name="Chuvochina M."/>
            <person name="Mcdonagh F."/>
            <person name="Simpson A.C."/>
            <person name="Singh N.K."/>
            <person name="Rekha P.D."/>
            <person name="Raman K."/>
            <person name="Hugenholtz P."/>
            <person name="Venkateswaran K."/>
        </authorList>
    </citation>
    <scope>NUCLEOTIDE SEQUENCE [LARGE SCALE GENOMIC DNA]</scope>
    <source>
        <strain evidence="6 7">179-BFC-A-HS</strain>
    </source>
</reference>
<comment type="caution">
    <text evidence="6">The sequence shown here is derived from an EMBL/GenBank/DDBJ whole genome shotgun (WGS) entry which is preliminary data.</text>
</comment>
<gene>
    <name evidence="6" type="ORF">P5G51_001305</name>
</gene>
<dbReference type="InterPro" id="IPR058031">
    <property type="entry name" value="AAA_lid_NorR"/>
</dbReference>
<dbReference type="InterPro" id="IPR010524">
    <property type="entry name" value="Sig_transdc_resp-reg_PrpR_N"/>
</dbReference>
<dbReference type="SUPFAM" id="SSF159800">
    <property type="entry name" value="PrpR receptor domain-like"/>
    <property type="match status" value="1"/>
</dbReference>
<dbReference type="EMBL" id="JAROCA020000001">
    <property type="protein sequence ID" value="MDY0404226.1"/>
    <property type="molecule type" value="Genomic_DNA"/>
</dbReference>
<evidence type="ECO:0000313" key="7">
    <source>
        <dbReference type="Proteomes" id="UP001228376"/>
    </source>
</evidence>
<dbReference type="Gene3D" id="1.10.8.60">
    <property type="match status" value="1"/>
</dbReference>
<keyword evidence="4" id="KW-0804">Transcription</keyword>
<organism evidence="6 7">
    <name type="scientific">Tigheibacillus jepli</name>
    <dbReference type="NCBI Taxonomy" id="3035914"/>
    <lineage>
        <taxon>Bacteria</taxon>
        <taxon>Bacillati</taxon>
        <taxon>Bacillota</taxon>
        <taxon>Bacilli</taxon>
        <taxon>Bacillales</taxon>
        <taxon>Bacillaceae</taxon>
        <taxon>Tigheibacillus</taxon>
    </lineage>
</organism>
<evidence type="ECO:0000256" key="4">
    <source>
        <dbReference type="ARBA" id="ARBA00023163"/>
    </source>
</evidence>
<keyword evidence="3" id="KW-0805">Transcription regulation</keyword>
<dbReference type="InterPro" id="IPR009057">
    <property type="entry name" value="Homeodomain-like_sf"/>
</dbReference>
<protein>
    <submittedName>
        <fullName evidence="6">PrpR N-terminal domain-containing protein</fullName>
    </submittedName>
</protein>
<dbReference type="Proteomes" id="UP001228376">
    <property type="component" value="Unassembled WGS sequence"/>
</dbReference>
<dbReference type="Pfam" id="PF25601">
    <property type="entry name" value="AAA_lid_14"/>
    <property type="match status" value="1"/>
</dbReference>
<dbReference type="Pfam" id="PF02954">
    <property type="entry name" value="HTH_8"/>
    <property type="match status" value="1"/>
</dbReference>
<name>A0ABU5CD14_9BACI</name>